<dbReference type="InterPro" id="IPR034660">
    <property type="entry name" value="DinB/YfiT-like"/>
</dbReference>
<keyword evidence="4" id="KW-1185">Reference proteome</keyword>
<reference evidence="3 4" key="1">
    <citation type="submission" date="2016-07" db="EMBL/GenBank/DDBJ databases">
        <title>Genome analysis of Flavihumibacter stibioxidans YS-17.</title>
        <authorList>
            <person name="Shi K."/>
            <person name="Han Y."/>
            <person name="Wang G."/>
        </authorList>
    </citation>
    <scope>NUCLEOTIDE SEQUENCE [LARGE SCALE GENOMIC DNA]</scope>
    <source>
        <strain evidence="3 4">YS-17</strain>
    </source>
</reference>
<gene>
    <name evidence="3" type="ORF">BC349_00575</name>
</gene>
<keyword evidence="2" id="KW-0479">Metal-binding</keyword>
<dbReference type="Pfam" id="PF05163">
    <property type="entry name" value="DinB"/>
    <property type="match status" value="1"/>
</dbReference>
<dbReference type="RefSeq" id="WP_187254807.1">
    <property type="nucleotide sequence ID" value="NZ_JBHULF010000006.1"/>
</dbReference>
<name>A0ABR7M3D1_9BACT</name>
<evidence type="ECO:0000313" key="4">
    <source>
        <dbReference type="Proteomes" id="UP000765802"/>
    </source>
</evidence>
<proteinExistence type="inferred from homology"/>
<dbReference type="InterPro" id="IPR007837">
    <property type="entry name" value="DinB"/>
</dbReference>
<accession>A0ABR7M3D1</accession>
<evidence type="ECO:0000256" key="1">
    <source>
        <dbReference type="ARBA" id="ARBA00008635"/>
    </source>
</evidence>
<dbReference type="Proteomes" id="UP000765802">
    <property type="component" value="Unassembled WGS sequence"/>
</dbReference>
<organism evidence="3 4">
    <name type="scientific">Flavihumibacter stibioxidans</name>
    <dbReference type="NCBI Taxonomy" id="1834163"/>
    <lineage>
        <taxon>Bacteria</taxon>
        <taxon>Pseudomonadati</taxon>
        <taxon>Bacteroidota</taxon>
        <taxon>Chitinophagia</taxon>
        <taxon>Chitinophagales</taxon>
        <taxon>Chitinophagaceae</taxon>
        <taxon>Flavihumibacter</taxon>
    </lineage>
</organism>
<evidence type="ECO:0000313" key="3">
    <source>
        <dbReference type="EMBL" id="MBC6489446.1"/>
    </source>
</evidence>
<protein>
    <recommendedName>
        <fullName evidence="5">Damage-inducible protein DinB</fullName>
    </recommendedName>
</protein>
<dbReference type="EMBL" id="MBUA01000001">
    <property type="protein sequence ID" value="MBC6489446.1"/>
    <property type="molecule type" value="Genomic_DNA"/>
</dbReference>
<dbReference type="SUPFAM" id="SSF109854">
    <property type="entry name" value="DinB/YfiT-like putative metalloenzymes"/>
    <property type="match status" value="1"/>
</dbReference>
<evidence type="ECO:0008006" key="5">
    <source>
        <dbReference type="Google" id="ProtNLM"/>
    </source>
</evidence>
<comment type="similarity">
    <text evidence="1">Belongs to the DinB family.</text>
</comment>
<dbReference type="Gene3D" id="1.20.120.450">
    <property type="entry name" value="dinb family like domain"/>
    <property type="match status" value="1"/>
</dbReference>
<sequence>MAMNSAMIAEFQQESDNTRKMLERVPVEKFSWKPHDKSYDLVTLARHIAEMAGWAGFTVNANELDFATMNYSPPAINTLKDLLDLFEHNRKACIESLQNATDEILMQPWTLRNGSHVIFTLPKVVVLRSMVFNHIIHHRGQLSVYLRLLDVPVPGMYGPSADEA</sequence>
<comment type="caution">
    <text evidence="3">The sequence shown here is derived from an EMBL/GenBank/DDBJ whole genome shotgun (WGS) entry which is preliminary data.</text>
</comment>
<evidence type="ECO:0000256" key="2">
    <source>
        <dbReference type="ARBA" id="ARBA00022723"/>
    </source>
</evidence>